<organism evidence="1 2">
    <name type="scientific">Micavibrio aeruginosavorus</name>
    <dbReference type="NCBI Taxonomy" id="349221"/>
    <lineage>
        <taxon>Bacteria</taxon>
        <taxon>Pseudomonadati</taxon>
        <taxon>Bdellovibrionota</taxon>
        <taxon>Bdellovibrionia</taxon>
        <taxon>Bdellovibrionales</taxon>
        <taxon>Pseudobdellovibrionaceae</taxon>
        <taxon>Micavibrio</taxon>
    </lineage>
</organism>
<name>A0A2W4ZYI2_9BACT</name>
<gene>
    <name evidence="1" type="ORF">DI626_04215</name>
</gene>
<evidence type="ECO:0000313" key="1">
    <source>
        <dbReference type="EMBL" id="PZO87333.1"/>
    </source>
</evidence>
<comment type="caution">
    <text evidence="1">The sequence shown here is derived from an EMBL/GenBank/DDBJ whole genome shotgun (WGS) entry which is preliminary data.</text>
</comment>
<dbReference type="Proteomes" id="UP000249557">
    <property type="component" value="Unassembled WGS sequence"/>
</dbReference>
<accession>A0A2W4ZYI2</accession>
<evidence type="ECO:0000313" key="2">
    <source>
        <dbReference type="Proteomes" id="UP000249557"/>
    </source>
</evidence>
<dbReference type="EMBL" id="QFNK01000062">
    <property type="protein sequence ID" value="PZO87333.1"/>
    <property type="molecule type" value="Genomic_DNA"/>
</dbReference>
<proteinExistence type="predicted"/>
<dbReference type="AlphaFoldDB" id="A0A2W4ZYI2"/>
<reference evidence="1 2" key="1">
    <citation type="submission" date="2017-08" db="EMBL/GenBank/DDBJ databases">
        <title>Infants hospitalized years apart are colonized by the same room-sourced microbial strains.</title>
        <authorList>
            <person name="Brooks B."/>
            <person name="Olm M.R."/>
            <person name="Firek B.A."/>
            <person name="Baker R."/>
            <person name="Thomas B.C."/>
            <person name="Morowitz M.J."/>
            <person name="Banfield J.F."/>
        </authorList>
    </citation>
    <scope>NUCLEOTIDE SEQUENCE [LARGE SCALE GENOMIC DNA]</scope>
    <source>
        <strain evidence="1">S2_018_000_R2_104</strain>
    </source>
</reference>
<sequence>MPNDADGMQEIHILGFSQEKLDQDVARLSHQKAQFNHVANHSSHKIHAHPIVAKIDNNNIIEFNVREAVPKDWIINPETGAVDTTRLPERRFQTPYKDDGITIDEEKFNERAEKAGLNQKQTEQERLLHSAHHIVHATKLVAATEKCLVLRSRDGELRDGAQKYTLPPLGKGHVPVPPPNL</sequence>
<protein>
    <submittedName>
        <fullName evidence="1">Uncharacterized protein</fullName>
    </submittedName>
</protein>